<sequence length="422" mass="46011">MLFRKKETMMMENTASKKRWMYVVIGAFTMMIAIAFARMSYGVILPYMRDGLSLTYKQSGFLGTVTSLGYLAFVLLAGVVAVKWGGKKTILFGVSCTIIGFIGLSITMNFPMTIFFMLLLGIGTAFTFTTLVSIVTGWFPDKRGLSIGLMTSGVGIGGLLTGLLVPFLSGLSSEGWRLSWGFFAFAGLITLLLIAIFIKDPPNMKMKQHDKKKNVSSQHAIKIFKNPNLIIIGIIYGIVGLTHLAQSIFIMSFMLQSGISPSLAGKLVAVNGIFSIFSSPFWGYISDRIGRMNSLLITVSLSFLSMSIALISQSFIGFSLHMILLSLTISGLFTLVQAASLEQVDEPKDMPIAFSYVTFYFASGQLLGPMIAGWMIEDFGGFKRAFLMLSAFLAVGIILAVLLKVRTATRATNPAKVKQTVS</sequence>
<feature type="transmembrane region" description="Helical" evidence="7">
    <location>
        <begin position="229"/>
        <end position="251"/>
    </location>
</feature>
<dbReference type="InterPro" id="IPR020846">
    <property type="entry name" value="MFS_dom"/>
</dbReference>
<dbReference type="GO" id="GO:0022857">
    <property type="term" value="F:transmembrane transporter activity"/>
    <property type="evidence" value="ECO:0007669"/>
    <property type="project" value="InterPro"/>
</dbReference>
<dbReference type="InterPro" id="IPR036259">
    <property type="entry name" value="MFS_trans_sf"/>
</dbReference>
<dbReference type="PANTHER" id="PTHR43124">
    <property type="entry name" value="PURINE EFFLUX PUMP PBUE"/>
    <property type="match status" value="1"/>
</dbReference>
<feature type="transmembrane region" description="Helical" evidence="7">
    <location>
        <begin position="61"/>
        <end position="82"/>
    </location>
</feature>
<evidence type="ECO:0000313" key="10">
    <source>
        <dbReference type="Proteomes" id="UP000245998"/>
    </source>
</evidence>
<evidence type="ECO:0000313" key="9">
    <source>
        <dbReference type="EMBL" id="PWA08280.1"/>
    </source>
</evidence>
<dbReference type="AlphaFoldDB" id="A0A2U1JSU5"/>
<gene>
    <name evidence="9" type="ORF">DCC39_15215</name>
</gene>
<keyword evidence="3" id="KW-1003">Cell membrane</keyword>
<feature type="transmembrane region" description="Helical" evidence="7">
    <location>
        <begin position="295"/>
        <end position="316"/>
    </location>
</feature>
<dbReference type="PANTHER" id="PTHR43124:SF3">
    <property type="entry name" value="CHLORAMPHENICOL EFFLUX PUMP RV0191"/>
    <property type="match status" value="1"/>
</dbReference>
<evidence type="ECO:0000256" key="4">
    <source>
        <dbReference type="ARBA" id="ARBA00022692"/>
    </source>
</evidence>
<keyword evidence="2" id="KW-0813">Transport</keyword>
<dbReference type="InterPro" id="IPR010645">
    <property type="entry name" value="MFS_4"/>
</dbReference>
<dbReference type="EMBL" id="QCZG01000039">
    <property type="protein sequence ID" value="PWA08280.1"/>
    <property type="molecule type" value="Genomic_DNA"/>
</dbReference>
<keyword evidence="10" id="KW-1185">Reference proteome</keyword>
<feature type="transmembrane region" description="Helical" evidence="7">
    <location>
        <begin position="20"/>
        <end position="41"/>
    </location>
</feature>
<name>A0A2U1JSU5_9BACI</name>
<evidence type="ECO:0000256" key="5">
    <source>
        <dbReference type="ARBA" id="ARBA00022989"/>
    </source>
</evidence>
<evidence type="ECO:0000256" key="3">
    <source>
        <dbReference type="ARBA" id="ARBA00022475"/>
    </source>
</evidence>
<dbReference type="Gene3D" id="1.20.1250.20">
    <property type="entry name" value="MFS general substrate transporter like domains"/>
    <property type="match status" value="2"/>
</dbReference>
<evidence type="ECO:0000259" key="8">
    <source>
        <dbReference type="PROSITE" id="PS50850"/>
    </source>
</evidence>
<keyword evidence="5 7" id="KW-1133">Transmembrane helix</keyword>
<dbReference type="Proteomes" id="UP000245998">
    <property type="component" value="Unassembled WGS sequence"/>
</dbReference>
<evidence type="ECO:0000256" key="7">
    <source>
        <dbReference type="SAM" id="Phobius"/>
    </source>
</evidence>
<feature type="transmembrane region" description="Helical" evidence="7">
    <location>
        <begin position="263"/>
        <end position="283"/>
    </location>
</feature>
<dbReference type="InterPro" id="IPR050189">
    <property type="entry name" value="MFS_Efflux_Transporters"/>
</dbReference>
<feature type="transmembrane region" description="Helical" evidence="7">
    <location>
        <begin position="322"/>
        <end position="341"/>
    </location>
</feature>
<proteinExistence type="predicted"/>
<feature type="transmembrane region" description="Helical" evidence="7">
    <location>
        <begin position="147"/>
        <end position="168"/>
    </location>
</feature>
<dbReference type="PROSITE" id="PS50850">
    <property type="entry name" value="MFS"/>
    <property type="match status" value="1"/>
</dbReference>
<evidence type="ECO:0000256" key="2">
    <source>
        <dbReference type="ARBA" id="ARBA00022448"/>
    </source>
</evidence>
<dbReference type="OrthoDB" id="9797953at2"/>
<evidence type="ECO:0000256" key="1">
    <source>
        <dbReference type="ARBA" id="ARBA00004651"/>
    </source>
</evidence>
<protein>
    <recommendedName>
        <fullName evidence="8">Major facilitator superfamily (MFS) profile domain-containing protein</fullName>
    </recommendedName>
</protein>
<dbReference type="Pfam" id="PF06779">
    <property type="entry name" value="MFS_4"/>
    <property type="match status" value="1"/>
</dbReference>
<feature type="transmembrane region" description="Helical" evidence="7">
    <location>
        <begin position="114"/>
        <end position="135"/>
    </location>
</feature>
<feature type="transmembrane region" description="Helical" evidence="7">
    <location>
        <begin position="382"/>
        <end position="403"/>
    </location>
</feature>
<evidence type="ECO:0000256" key="6">
    <source>
        <dbReference type="ARBA" id="ARBA00023136"/>
    </source>
</evidence>
<feature type="transmembrane region" description="Helical" evidence="7">
    <location>
        <begin position="353"/>
        <end position="376"/>
    </location>
</feature>
<keyword evidence="4 7" id="KW-0812">Transmembrane</keyword>
<dbReference type="SUPFAM" id="SSF103473">
    <property type="entry name" value="MFS general substrate transporter"/>
    <property type="match status" value="1"/>
</dbReference>
<feature type="transmembrane region" description="Helical" evidence="7">
    <location>
        <begin position="180"/>
        <end position="198"/>
    </location>
</feature>
<reference evidence="9 10" key="1">
    <citation type="submission" date="2018-04" db="EMBL/GenBank/DDBJ databases">
        <title>Camelliibacillus theae gen. nov., sp. nov., isolated from Pu'er tea.</title>
        <authorList>
            <person name="Niu L."/>
        </authorList>
    </citation>
    <scope>NUCLEOTIDE SEQUENCE [LARGE SCALE GENOMIC DNA]</scope>
    <source>
        <strain evidence="9 10">T8</strain>
    </source>
</reference>
<comment type="caution">
    <text evidence="9">The sequence shown here is derived from an EMBL/GenBank/DDBJ whole genome shotgun (WGS) entry which is preliminary data.</text>
</comment>
<keyword evidence="6 7" id="KW-0472">Membrane</keyword>
<dbReference type="GO" id="GO:0005886">
    <property type="term" value="C:plasma membrane"/>
    <property type="evidence" value="ECO:0007669"/>
    <property type="project" value="UniProtKB-SubCell"/>
</dbReference>
<feature type="transmembrane region" description="Helical" evidence="7">
    <location>
        <begin position="89"/>
        <end position="108"/>
    </location>
</feature>
<feature type="domain" description="Major facilitator superfamily (MFS) profile" evidence="8">
    <location>
        <begin position="19"/>
        <end position="408"/>
    </location>
</feature>
<organism evidence="9 10">
    <name type="scientific">Pueribacillus theae</name>
    <dbReference type="NCBI Taxonomy" id="2171751"/>
    <lineage>
        <taxon>Bacteria</taxon>
        <taxon>Bacillati</taxon>
        <taxon>Bacillota</taxon>
        <taxon>Bacilli</taxon>
        <taxon>Bacillales</taxon>
        <taxon>Bacillaceae</taxon>
        <taxon>Pueribacillus</taxon>
    </lineage>
</organism>
<comment type="subcellular location">
    <subcellularLocation>
        <location evidence="1">Cell membrane</location>
        <topology evidence="1">Multi-pass membrane protein</topology>
    </subcellularLocation>
</comment>
<accession>A0A2U1JSU5</accession>